<evidence type="ECO:0008006" key="4">
    <source>
        <dbReference type="Google" id="ProtNLM"/>
    </source>
</evidence>
<dbReference type="PANTHER" id="PTHR28632">
    <property type="entry name" value="TRANSLATION MACHINERY-ASSOCIATED PROTEIN 7"/>
    <property type="match status" value="1"/>
</dbReference>
<sequence>MSSCEDGKKTVKLSKKLVKEMVEEEKSFKQKQKKEQEKLEELKVKAAGKRPLATGEIKKCKKRHQVF</sequence>
<keyword evidence="3" id="KW-1185">Reference proteome</keyword>
<organism evidence="2 3">
    <name type="scientific">Marmota marmota marmota</name>
    <name type="common">Alpine marmot</name>
    <dbReference type="NCBI Taxonomy" id="9994"/>
    <lineage>
        <taxon>Eukaryota</taxon>
        <taxon>Metazoa</taxon>
        <taxon>Chordata</taxon>
        <taxon>Craniata</taxon>
        <taxon>Vertebrata</taxon>
        <taxon>Euteleostomi</taxon>
        <taxon>Mammalia</taxon>
        <taxon>Eutheria</taxon>
        <taxon>Euarchontoglires</taxon>
        <taxon>Glires</taxon>
        <taxon>Rodentia</taxon>
        <taxon>Sciuromorpha</taxon>
        <taxon>Sciuridae</taxon>
        <taxon>Xerinae</taxon>
        <taxon>Marmotini</taxon>
        <taxon>Marmota</taxon>
    </lineage>
</organism>
<protein>
    <recommendedName>
        <fullName evidence="4">Coiled-coil domain-containing protein 72</fullName>
    </recommendedName>
</protein>
<evidence type="ECO:0000256" key="1">
    <source>
        <dbReference type="ARBA" id="ARBA00006631"/>
    </source>
</evidence>
<reference evidence="2" key="1">
    <citation type="submission" date="2025-08" db="UniProtKB">
        <authorList>
            <consortium name="Ensembl"/>
        </authorList>
    </citation>
    <scope>IDENTIFICATION</scope>
</reference>
<name>A0A8C5ZUI2_MARMA</name>
<accession>A0A8C5ZUI2</accession>
<dbReference type="AlphaFoldDB" id="A0A8C5ZUI2"/>
<comment type="similarity">
    <text evidence="1">Belongs to the TMA7 family.</text>
</comment>
<proteinExistence type="inferred from homology"/>
<dbReference type="Ensembl" id="ENSMMMT00000022955.1">
    <property type="protein sequence ID" value="ENSMMMP00000020195.1"/>
    <property type="gene ID" value="ENSMMMG00000017835.1"/>
</dbReference>
<reference evidence="2" key="2">
    <citation type="submission" date="2025-09" db="UniProtKB">
        <authorList>
            <consortium name="Ensembl"/>
        </authorList>
    </citation>
    <scope>IDENTIFICATION</scope>
</reference>
<evidence type="ECO:0000313" key="3">
    <source>
        <dbReference type="Proteomes" id="UP000694407"/>
    </source>
</evidence>
<dbReference type="Pfam" id="PF09072">
    <property type="entry name" value="TMA7"/>
    <property type="match status" value="1"/>
</dbReference>
<dbReference type="Proteomes" id="UP000694407">
    <property type="component" value="Unplaced"/>
</dbReference>
<dbReference type="InterPro" id="IPR015157">
    <property type="entry name" value="TMA7"/>
</dbReference>
<evidence type="ECO:0000313" key="2">
    <source>
        <dbReference type="Ensembl" id="ENSMMMP00000020195.1"/>
    </source>
</evidence>